<reference evidence="19 20" key="1">
    <citation type="journal article" date="2024" name="Front. Microbiol.">
        <title>Novel thermophilic genera Geochorda gen. nov. and Carboxydochorda gen. nov. from the deep terrestrial subsurface reveal the ecophysiological diversity in the class Limnochordia.</title>
        <authorList>
            <person name="Karnachuk O.V."/>
            <person name="Lukina A.P."/>
            <person name="Avakyan M.R."/>
            <person name="Kadnikov V.V."/>
            <person name="Begmatov S."/>
            <person name="Beletsky A.V."/>
            <person name="Vlasova K.G."/>
            <person name="Novikov A.A."/>
            <person name="Shcherbakova V.A."/>
            <person name="Mardanov A.V."/>
            <person name="Ravin N.V."/>
        </authorList>
    </citation>
    <scope>NUCLEOTIDE SEQUENCE [LARGE SCALE GENOMIC DNA]</scope>
    <source>
        <strain evidence="19 20">L945</strain>
    </source>
</reference>
<dbReference type="PANTHER" id="PTHR45745:SF1">
    <property type="entry name" value="PHOSPHOGLUCOMUTASE 2B-RELATED"/>
    <property type="match status" value="1"/>
</dbReference>
<evidence type="ECO:0000256" key="7">
    <source>
        <dbReference type="ARBA" id="ARBA00022553"/>
    </source>
</evidence>
<dbReference type="InterPro" id="IPR005841">
    <property type="entry name" value="Alpha-D-phosphohexomutase_SF"/>
</dbReference>
<evidence type="ECO:0000259" key="15">
    <source>
        <dbReference type="Pfam" id="PF00408"/>
    </source>
</evidence>
<comment type="catalytic activity">
    <reaction evidence="1">
        <text>alpha-D-glucose 1-phosphate = alpha-D-glucose 6-phosphate</text>
        <dbReference type="Rhea" id="RHEA:23536"/>
        <dbReference type="ChEBI" id="CHEBI:58225"/>
        <dbReference type="ChEBI" id="CHEBI:58601"/>
        <dbReference type="EC" id="5.4.2.2"/>
    </reaction>
</comment>
<gene>
    <name evidence="19" type="ORF">U7230_11595</name>
</gene>
<dbReference type="Pfam" id="PF02880">
    <property type="entry name" value="PGM_PMM_III"/>
    <property type="match status" value="1"/>
</dbReference>
<evidence type="ECO:0000256" key="9">
    <source>
        <dbReference type="ARBA" id="ARBA00022842"/>
    </source>
</evidence>
<dbReference type="Gene3D" id="3.30.310.50">
    <property type="entry name" value="Alpha-D-phosphohexomutase, C-terminal domain"/>
    <property type="match status" value="1"/>
</dbReference>
<evidence type="ECO:0000259" key="16">
    <source>
        <dbReference type="Pfam" id="PF02878"/>
    </source>
</evidence>
<evidence type="ECO:0000256" key="6">
    <source>
        <dbReference type="ARBA" id="ARBA00012728"/>
    </source>
</evidence>
<evidence type="ECO:0000256" key="12">
    <source>
        <dbReference type="ARBA" id="ARBA00041398"/>
    </source>
</evidence>
<evidence type="ECO:0000313" key="19">
    <source>
        <dbReference type="EMBL" id="WRP16722.1"/>
    </source>
</evidence>
<evidence type="ECO:0000256" key="2">
    <source>
        <dbReference type="ARBA" id="ARBA00001946"/>
    </source>
</evidence>
<keyword evidence="7" id="KW-0597">Phosphoprotein</keyword>
<keyword evidence="20" id="KW-1185">Reference proteome</keyword>
<dbReference type="PANTHER" id="PTHR45745">
    <property type="entry name" value="PHOSPHOMANNOMUTASE 45A"/>
    <property type="match status" value="1"/>
</dbReference>
<keyword evidence="10" id="KW-0413">Isomerase</keyword>
<comment type="pathway">
    <text evidence="3">Glycolipid metabolism; diglucosyl-diacylglycerol biosynthesis.</text>
</comment>
<keyword evidence="8 14" id="KW-0479">Metal-binding</keyword>
<feature type="domain" description="Alpha-D-phosphohexomutase C-terminal" evidence="15">
    <location>
        <begin position="433"/>
        <end position="477"/>
    </location>
</feature>
<evidence type="ECO:0000313" key="20">
    <source>
        <dbReference type="Proteomes" id="UP001332192"/>
    </source>
</evidence>
<accession>A0ABZ1BV94</accession>
<dbReference type="Proteomes" id="UP001332192">
    <property type="component" value="Chromosome"/>
</dbReference>
<dbReference type="CDD" id="cd05800">
    <property type="entry name" value="PGM_like2"/>
    <property type="match status" value="1"/>
</dbReference>
<dbReference type="InterPro" id="IPR005844">
    <property type="entry name" value="A-D-PHexomutase_a/b/a-I"/>
</dbReference>
<evidence type="ECO:0000259" key="18">
    <source>
        <dbReference type="Pfam" id="PF02880"/>
    </source>
</evidence>
<comment type="cofactor">
    <cofactor evidence="2">
        <name>Mg(2+)</name>
        <dbReference type="ChEBI" id="CHEBI:18420"/>
    </cofactor>
</comment>
<name>A0ABZ1BV94_9FIRM</name>
<dbReference type="SUPFAM" id="SSF55957">
    <property type="entry name" value="Phosphoglucomutase, C-terminal domain"/>
    <property type="match status" value="1"/>
</dbReference>
<evidence type="ECO:0000256" key="3">
    <source>
        <dbReference type="ARBA" id="ARBA00005164"/>
    </source>
</evidence>
<dbReference type="EC" id="5.4.2.2" evidence="6"/>
<dbReference type="PROSITE" id="PS00710">
    <property type="entry name" value="PGM_PMM"/>
    <property type="match status" value="1"/>
</dbReference>
<dbReference type="InterPro" id="IPR016055">
    <property type="entry name" value="A-D-PHexomutase_a/b/a-I/II/III"/>
</dbReference>
<keyword evidence="9 14" id="KW-0460">Magnesium</keyword>
<evidence type="ECO:0000256" key="13">
    <source>
        <dbReference type="ARBA" id="ARBA00041467"/>
    </source>
</evidence>
<feature type="domain" description="Alpha-D-phosphohexomutase alpha/beta/alpha" evidence="17">
    <location>
        <begin position="174"/>
        <end position="273"/>
    </location>
</feature>
<dbReference type="InterPro" id="IPR005845">
    <property type="entry name" value="A-D-PHexomutase_a/b/a-II"/>
</dbReference>
<dbReference type="InterPro" id="IPR005843">
    <property type="entry name" value="A-D-PHexomutase_C"/>
</dbReference>
<evidence type="ECO:0000256" key="11">
    <source>
        <dbReference type="ARBA" id="ARBA00039995"/>
    </source>
</evidence>
<evidence type="ECO:0000256" key="4">
    <source>
        <dbReference type="ARBA" id="ARBA00005189"/>
    </source>
</evidence>
<dbReference type="Pfam" id="PF02878">
    <property type="entry name" value="PGM_PMM_I"/>
    <property type="match status" value="1"/>
</dbReference>
<dbReference type="PRINTS" id="PR00509">
    <property type="entry name" value="PGMPMM"/>
</dbReference>
<dbReference type="Pfam" id="PF00408">
    <property type="entry name" value="PGM_PMM_IV"/>
    <property type="match status" value="1"/>
</dbReference>
<dbReference type="Pfam" id="PF02879">
    <property type="entry name" value="PGM_PMM_II"/>
    <property type="match status" value="1"/>
</dbReference>
<proteinExistence type="inferred from homology"/>
<dbReference type="Gene3D" id="3.40.120.10">
    <property type="entry name" value="Alpha-D-Glucose-1,6-Bisphosphate, subunit A, domain 3"/>
    <property type="match status" value="3"/>
</dbReference>
<evidence type="ECO:0000256" key="10">
    <source>
        <dbReference type="ARBA" id="ARBA00023235"/>
    </source>
</evidence>
<feature type="domain" description="Alpha-D-phosphohexomutase alpha/beta/alpha" evidence="18">
    <location>
        <begin position="278"/>
        <end position="384"/>
    </location>
</feature>
<sequence>MEVPSVTIRFGTDGWRAVIADQFTYHNVRLVTQAIANYLGEAGLGRREVLVGYDTRFAAEHFAQEVSRVLAGNSLAVGLTASDVPTPVLAHAVLHRRAAGAIMLTASHNPPQYLGLKFIPEYGGPAQSDVTAAIEEQIVRVQRAEASGNMVVRTLDLEQGRRQGLVDTVDPRIDYVEHLMSVVGTAPLSRGVEVVYDAMYGTGRHYVAEALENLGVRVHRLHDRRDPLFGGGAPEPTAQHLQELIRAVRSRQGALGLATDGDADRFGVVDEDGTYLTPNEVLAIVADYLLGVRQMRGSIVRTVATTHVLDRLAAQFGVTARETPVGFKHVGAWMRRENVTLGGEESGGMSIAGHIPEKDGILAVLLVTRIWAEGGISLRRRLAAIHERVGPATGRRVDMPIASDEVKRRILDHLASQPPDRWAGQRVDKVVVMDGVKVILESGAWWLLRASGTEPLMRLYLEAPDAGLVDGMEREVRQLVARMGA</sequence>
<comment type="pathway">
    <text evidence="4">Lipid metabolism.</text>
</comment>
<comment type="similarity">
    <text evidence="5 14">Belongs to the phosphohexose mutase family.</text>
</comment>
<dbReference type="InterPro" id="IPR036900">
    <property type="entry name" value="A-D-PHexomutase_C_sf"/>
</dbReference>
<dbReference type="InterPro" id="IPR016066">
    <property type="entry name" value="A-D-PHexomutase_CS"/>
</dbReference>
<dbReference type="EMBL" id="CP141615">
    <property type="protein sequence ID" value="WRP16722.1"/>
    <property type="molecule type" value="Genomic_DNA"/>
</dbReference>
<evidence type="ECO:0000259" key="17">
    <source>
        <dbReference type="Pfam" id="PF02879"/>
    </source>
</evidence>
<dbReference type="RefSeq" id="WP_324715994.1">
    <property type="nucleotide sequence ID" value="NZ_CP141615.1"/>
</dbReference>
<dbReference type="SUPFAM" id="SSF53738">
    <property type="entry name" value="Phosphoglucomutase, first 3 domains"/>
    <property type="match status" value="2"/>
</dbReference>
<feature type="domain" description="Alpha-D-phosphohexomutase alpha/beta/alpha" evidence="16">
    <location>
        <begin position="9"/>
        <end position="140"/>
    </location>
</feature>
<evidence type="ECO:0000256" key="8">
    <source>
        <dbReference type="ARBA" id="ARBA00022723"/>
    </source>
</evidence>
<organism evidence="19 20">
    <name type="scientific">Carboxydichorda subterranea</name>
    <dbReference type="NCBI Taxonomy" id="3109565"/>
    <lineage>
        <taxon>Bacteria</taxon>
        <taxon>Bacillati</taxon>
        <taxon>Bacillota</taxon>
        <taxon>Limnochordia</taxon>
        <taxon>Limnochordales</taxon>
        <taxon>Geochordaceae</taxon>
        <taxon>Carboxydichorda</taxon>
    </lineage>
</organism>
<evidence type="ECO:0000256" key="14">
    <source>
        <dbReference type="RuleBase" id="RU004326"/>
    </source>
</evidence>
<protein>
    <recommendedName>
        <fullName evidence="11">Phosphoglucomutase</fullName>
        <ecNumber evidence="6">5.4.2.2</ecNumber>
    </recommendedName>
    <alternativeName>
        <fullName evidence="13">Alpha-phosphoglucomutase</fullName>
    </alternativeName>
    <alternativeName>
        <fullName evidence="12">Glucose phosphomutase</fullName>
    </alternativeName>
</protein>
<evidence type="ECO:0000256" key="1">
    <source>
        <dbReference type="ARBA" id="ARBA00000443"/>
    </source>
</evidence>
<dbReference type="InterPro" id="IPR005846">
    <property type="entry name" value="A-D-PHexomutase_a/b/a-III"/>
</dbReference>
<evidence type="ECO:0000256" key="5">
    <source>
        <dbReference type="ARBA" id="ARBA00010231"/>
    </source>
</evidence>